<comment type="caution">
    <text evidence="3">The sequence shown here is derived from an EMBL/GenBank/DDBJ whole genome shotgun (WGS) entry which is preliminary data.</text>
</comment>
<sequence>MSAHRIHSAEDCTTLPSIARLFAARPGTDTRVPDDHQPPAASRALPPALPAESAPKPPPTESTEQPAVALSASERLWNTAYDSLEADNAELVISYVKTLETVLGANPGVAPDTNISAELHNPTTRQMHMRTLAKLSRASKITNGVGNVAGFVLSVKGIIDLAVQSVPQAALPWAGVCVGLQILQNPAQATKSNLAGIAHVISRMDWYCALTEHLLNKDNVAAGKNFEAVLCQLKKRIVELYRALLQYQMKSVCSYYRNQGLVFLRGMLNLDDWDGDLKLVTDAEAAVQHDAAQFFQEQTKTSLGKLVEHAEGMERRLGDIHQDIRDFISLQKDARRDDIEAACRRDLRVVDPQHDMERIEKGKDELLDDAYK</sequence>
<dbReference type="InterPro" id="IPR031359">
    <property type="entry name" value="NACHT_N"/>
</dbReference>
<gene>
    <name evidence="3" type="ORF">NEMBOFW57_009533</name>
</gene>
<dbReference type="Pfam" id="PF17100">
    <property type="entry name" value="NACHT_N"/>
    <property type="match status" value="1"/>
</dbReference>
<feature type="region of interest" description="Disordered" evidence="1">
    <location>
        <begin position="27"/>
        <end position="68"/>
    </location>
</feature>
<evidence type="ECO:0000256" key="1">
    <source>
        <dbReference type="SAM" id="MobiDB-lite"/>
    </source>
</evidence>
<feature type="compositionally biased region" description="Low complexity" evidence="1">
    <location>
        <begin position="38"/>
        <end position="54"/>
    </location>
</feature>
<dbReference type="Proteomes" id="UP001197093">
    <property type="component" value="Unassembled WGS sequence"/>
</dbReference>
<dbReference type="EMBL" id="JAHCVI010000005">
    <property type="protein sequence ID" value="KAG7284918.1"/>
    <property type="molecule type" value="Genomic_DNA"/>
</dbReference>
<feature type="domain" description="NWD NACHT-NTPase N-terminal" evidence="2">
    <location>
        <begin position="74"/>
        <end position="290"/>
    </location>
</feature>
<name>A0AAD4ET84_9PEZI</name>
<protein>
    <recommendedName>
        <fullName evidence="2">NWD NACHT-NTPase N-terminal domain-containing protein</fullName>
    </recommendedName>
</protein>
<accession>A0AAD4ET84</accession>
<evidence type="ECO:0000313" key="3">
    <source>
        <dbReference type="EMBL" id="KAG7284918.1"/>
    </source>
</evidence>
<organism evidence="3 4">
    <name type="scientific">Staphylotrichum longicolle</name>
    <dbReference type="NCBI Taxonomy" id="669026"/>
    <lineage>
        <taxon>Eukaryota</taxon>
        <taxon>Fungi</taxon>
        <taxon>Dikarya</taxon>
        <taxon>Ascomycota</taxon>
        <taxon>Pezizomycotina</taxon>
        <taxon>Sordariomycetes</taxon>
        <taxon>Sordariomycetidae</taxon>
        <taxon>Sordariales</taxon>
        <taxon>Chaetomiaceae</taxon>
        <taxon>Staphylotrichum</taxon>
    </lineage>
</organism>
<proteinExistence type="predicted"/>
<dbReference type="AlphaFoldDB" id="A0AAD4ET84"/>
<reference evidence="3" key="1">
    <citation type="submission" date="2023-02" db="EMBL/GenBank/DDBJ databases">
        <authorList>
            <person name="Palmer J.M."/>
        </authorList>
    </citation>
    <scope>NUCLEOTIDE SEQUENCE</scope>
    <source>
        <strain evidence="3">FW57</strain>
    </source>
</reference>
<keyword evidence="4" id="KW-1185">Reference proteome</keyword>
<evidence type="ECO:0000259" key="2">
    <source>
        <dbReference type="Pfam" id="PF17100"/>
    </source>
</evidence>
<evidence type="ECO:0000313" key="4">
    <source>
        <dbReference type="Proteomes" id="UP001197093"/>
    </source>
</evidence>